<dbReference type="SFLD" id="SFLDF00027">
    <property type="entry name" value="p-type_atpase"/>
    <property type="match status" value="1"/>
</dbReference>
<dbReference type="InterPro" id="IPR036412">
    <property type="entry name" value="HAD-like_sf"/>
</dbReference>
<dbReference type="Proteomes" id="UP000663852">
    <property type="component" value="Unassembled WGS sequence"/>
</dbReference>
<dbReference type="Gene3D" id="3.40.50.1000">
    <property type="entry name" value="HAD superfamily/HAD-like"/>
    <property type="match status" value="2"/>
</dbReference>
<feature type="region of interest" description="Disordered" evidence="9">
    <location>
        <begin position="1"/>
        <end position="27"/>
    </location>
</feature>
<evidence type="ECO:0000259" key="11">
    <source>
        <dbReference type="SMART" id="SM00831"/>
    </source>
</evidence>
<dbReference type="SMART" id="SM00831">
    <property type="entry name" value="Cation_ATPase_N"/>
    <property type="match status" value="1"/>
</dbReference>
<dbReference type="SFLD" id="SFLDG00002">
    <property type="entry name" value="C1.7:_P-type_atpase_like"/>
    <property type="match status" value="1"/>
</dbReference>
<dbReference type="GO" id="GO:0006883">
    <property type="term" value="P:intracellular sodium ion homeostasis"/>
    <property type="evidence" value="ECO:0007669"/>
    <property type="project" value="TreeGrafter"/>
</dbReference>
<dbReference type="PANTHER" id="PTHR43294:SF21">
    <property type="entry name" value="CATION TRANSPORTING ATPASE"/>
    <property type="match status" value="1"/>
</dbReference>
<sequence length="1188" mass="133408">MDNPAMQHDGPRVSTDAHHRRRSKARQDSSVDLWATVDKSRLDQDAHIIPLDDLYQRFHTDQRHGLSSGHVADARAQYGSNKLTPPKQPSYIWLLFKELFMGFNIILWFAGVLAFLAWKPFGEPNPPISNLALGVVLLLVITCNSVLNVYQQLKSIKIVAAFSKLLPTLATVRRDGSEQQVVTDEIVPGDIILIRMGDKLPADCRFIACDGLKVNTSELTGESKPITASVRCSSEVFMESTNIGFYSTMVEQGTGEAVVIATGDNTVLGKMSKLTRGSSGDEITGLHREVNRFVLFVLVCTVIAIGILWITWGAWLNKDHAAFLSYNGNIVNSIGMIVGFLPVGLPSAVTLVLTIVAKQMYRQRVLVKSLQIVETFNAVSVIATDKTGTLTQNKMTITHLLWDTHGVYKVPLPKHEAAKPEGLIQTIRRLSSGVMDTARRLSVGAATMVRKLSTGNINQPQRMPSLNDDNEKNNIPNEASEVQIQAFRDLLLGAALCNNAEKQMVQDAQIGQDISQMKSELRVVGDAADTALYHLCVDRCFVDIEKVRQVNPRLRALPFNSANKFMITANQLEAADPSVPERDRTVLVTLKGAPDIIIQRCSAYKTEADDIAPLTEEMKKSLFARQEELGKSGYRVIAMCQLRYTRRQYDDMMEKHKEQLRSNPQSDDLIGFAPNGYCFIGLFSLLDPPRPEVPDAVIKARRAQIRVAMVTGDHPTTAKAIAKQVNIFTPEIADINGVDSFKLEQGANGNYMLNLYRNDKLIQQHEPGEIKRTDSLSKNAREMQRRASIAAGEIVPENPPWYVRAWRSIRNQFVEPETDIEPTDKMEYIPYAIVVAGADINHMDDFMWDWVLSHQELVFARTTPEQKLQIVTEFQRRAEIVAVTGDGTNDAPALKCAHLGVAMQSGTEVSKEAGDMILLDNNFASIIQAIETGRLLSDNLKKVAVYLLPGGSWTQIWPVFFNLWFGMPLALSAFQATIFCMVNDVFMSLAMVTEKPERDIMARPPAIRSKDHLLNLKLLFHAYGLAGNLECFTAFFCFCYYWIDNHVPFYSFMFTFENFGVDPLTPYSVAQLTEMTYVAQSVYYCAACLFQFFNYFATRTRYTSIIEHNPFWGKSRNWYVFPAMLISAGVQILITQVVWFNHVFLTGPVPVKYVMPALGFGAFWLLFDELRKLCIRKFPRSIVARMAW</sequence>
<dbReference type="GO" id="GO:0005524">
    <property type="term" value="F:ATP binding"/>
    <property type="evidence" value="ECO:0007669"/>
    <property type="project" value="UniProtKB-KW"/>
</dbReference>
<dbReference type="Pfam" id="PF00690">
    <property type="entry name" value="Cation_ATPase_N"/>
    <property type="match status" value="1"/>
</dbReference>
<feature type="transmembrane region" description="Helical" evidence="10">
    <location>
        <begin position="1077"/>
        <end position="1097"/>
    </location>
</feature>
<dbReference type="InterPro" id="IPR004014">
    <property type="entry name" value="ATPase_P-typ_cation-transptr_N"/>
</dbReference>
<dbReference type="Gene3D" id="2.70.150.10">
    <property type="entry name" value="Calcium-transporting ATPase, cytoplasmic transduction domain A"/>
    <property type="match status" value="1"/>
</dbReference>
<keyword evidence="3 10" id="KW-0812">Transmembrane</keyword>
<dbReference type="PRINTS" id="PR00119">
    <property type="entry name" value="CATATPASE"/>
</dbReference>
<dbReference type="GO" id="GO:0016887">
    <property type="term" value="F:ATP hydrolysis activity"/>
    <property type="evidence" value="ECO:0007669"/>
    <property type="project" value="InterPro"/>
</dbReference>
<dbReference type="Pfam" id="PF08282">
    <property type="entry name" value="Hydrolase_3"/>
    <property type="match status" value="1"/>
</dbReference>
<accession>A0A814I290</accession>
<evidence type="ECO:0000256" key="1">
    <source>
        <dbReference type="ARBA" id="ARBA00004651"/>
    </source>
</evidence>
<dbReference type="GO" id="GO:0005391">
    <property type="term" value="F:P-type sodium:potassium-exchanging transporter activity"/>
    <property type="evidence" value="ECO:0007669"/>
    <property type="project" value="TreeGrafter"/>
</dbReference>
<dbReference type="SFLD" id="SFLDS00003">
    <property type="entry name" value="Haloacid_Dehalogenase"/>
    <property type="match status" value="1"/>
</dbReference>
<dbReference type="Gene3D" id="3.40.1110.10">
    <property type="entry name" value="Calcium-transporting ATPase, cytoplasmic domain N"/>
    <property type="match status" value="1"/>
</dbReference>
<dbReference type="GO" id="GO:1902600">
    <property type="term" value="P:proton transmembrane transport"/>
    <property type="evidence" value="ECO:0007669"/>
    <property type="project" value="TreeGrafter"/>
</dbReference>
<dbReference type="InterPro" id="IPR059000">
    <property type="entry name" value="ATPase_P-type_domA"/>
</dbReference>
<dbReference type="SUPFAM" id="SSF81660">
    <property type="entry name" value="Metal cation-transporting ATPase, ATP-binding domain N"/>
    <property type="match status" value="1"/>
</dbReference>
<dbReference type="OrthoDB" id="158672at2759"/>
<gene>
    <name evidence="12" type="ORF">EDS130_LOCUS15745</name>
</gene>
<dbReference type="PRINTS" id="PR00121">
    <property type="entry name" value="NAKATPASE"/>
</dbReference>
<evidence type="ECO:0000256" key="10">
    <source>
        <dbReference type="SAM" id="Phobius"/>
    </source>
</evidence>
<dbReference type="InterPro" id="IPR023214">
    <property type="entry name" value="HAD_sf"/>
</dbReference>
<protein>
    <recommendedName>
        <fullName evidence="11">Cation-transporting P-type ATPase N-terminal domain-containing protein</fullName>
    </recommendedName>
</protein>
<feature type="transmembrane region" description="Helical" evidence="10">
    <location>
        <begin position="1118"/>
        <end position="1139"/>
    </location>
</feature>
<dbReference type="GO" id="GO:1990573">
    <property type="term" value="P:potassium ion import across plasma membrane"/>
    <property type="evidence" value="ECO:0007669"/>
    <property type="project" value="TreeGrafter"/>
</dbReference>
<feature type="domain" description="Cation-transporting P-type ATPase N-terminal" evidence="11">
    <location>
        <begin position="45"/>
        <end position="119"/>
    </location>
</feature>
<keyword evidence="8 10" id="KW-0472">Membrane</keyword>
<organism evidence="12 13">
    <name type="scientific">Adineta ricciae</name>
    <name type="common">Rotifer</name>
    <dbReference type="NCBI Taxonomy" id="249248"/>
    <lineage>
        <taxon>Eukaryota</taxon>
        <taxon>Metazoa</taxon>
        <taxon>Spiralia</taxon>
        <taxon>Gnathifera</taxon>
        <taxon>Rotifera</taxon>
        <taxon>Eurotatoria</taxon>
        <taxon>Bdelloidea</taxon>
        <taxon>Adinetida</taxon>
        <taxon>Adinetidae</taxon>
        <taxon>Adineta</taxon>
    </lineage>
</organism>
<dbReference type="InterPro" id="IPR006068">
    <property type="entry name" value="ATPase_P-typ_cation-transptr_C"/>
</dbReference>
<dbReference type="SUPFAM" id="SSF81665">
    <property type="entry name" value="Calcium ATPase, transmembrane domain M"/>
    <property type="match status" value="1"/>
</dbReference>
<evidence type="ECO:0000256" key="2">
    <source>
        <dbReference type="ARBA" id="ARBA00022475"/>
    </source>
</evidence>
<evidence type="ECO:0000256" key="4">
    <source>
        <dbReference type="ARBA" id="ARBA00022741"/>
    </source>
</evidence>
<feature type="transmembrane region" description="Helical" evidence="10">
    <location>
        <begin position="1018"/>
        <end position="1043"/>
    </location>
</feature>
<dbReference type="SUPFAM" id="SSF56784">
    <property type="entry name" value="HAD-like"/>
    <property type="match status" value="1"/>
</dbReference>
<feature type="transmembrane region" description="Helical" evidence="10">
    <location>
        <begin position="99"/>
        <end position="118"/>
    </location>
</feature>
<dbReference type="InterPro" id="IPR044492">
    <property type="entry name" value="P_typ_ATPase_HD_dom"/>
</dbReference>
<proteinExistence type="predicted"/>
<dbReference type="Pfam" id="PF00122">
    <property type="entry name" value="E1-E2_ATPase"/>
    <property type="match status" value="1"/>
</dbReference>
<dbReference type="NCBIfam" id="TIGR01494">
    <property type="entry name" value="ATPase_P-type"/>
    <property type="match status" value="1"/>
</dbReference>
<keyword evidence="7 10" id="KW-1133">Transmembrane helix</keyword>
<dbReference type="PROSITE" id="PS00154">
    <property type="entry name" value="ATPASE_E1_E2"/>
    <property type="match status" value="1"/>
</dbReference>
<evidence type="ECO:0000313" key="13">
    <source>
        <dbReference type="Proteomes" id="UP000663852"/>
    </source>
</evidence>
<dbReference type="InterPro" id="IPR018303">
    <property type="entry name" value="ATPase_P-typ_P_site"/>
</dbReference>
<evidence type="ECO:0000256" key="7">
    <source>
        <dbReference type="ARBA" id="ARBA00022989"/>
    </source>
</evidence>
<keyword evidence="6" id="KW-1278">Translocase</keyword>
<feature type="transmembrane region" description="Helical" evidence="10">
    <location>
        <begin position="293"/>
        <end position="314"/>
    </location>
</feature>
<dbReference type="InterPro" id="IPR023299">
    <property type="entry name" value="ATPase_P-typ_cyto_dom_N"/>
</dbReference>
<comment type="caution">
    <text evidence="12">The sequence shown here is derived from an EMBL/GenBank/DDBJ whole genome shotgun (WGS) entry which is preliminary data.</text>
</comment>
<reference evidence="12" key="1">
    <citation type="submission" date="2021-02" db="EMBL/GenBank/DDBJ databases">
        <authorList>
            <person name="Nowell W R."/>
        </authorList>
    </citation>
    <scope>NUCLEOTIDE SEQUENCE</scope>
</reference>
<dbReference type="AlphaFoldDB" id="A0A814I290"/>
<evidence type="ECO:0000256" key="5">
    <source>
        <dbReference type="ARBA" id="ARBA00022840"/>
    </source>
</evidence>
<feature type="transmembrane region" description="Helical" evidence="10">
    <location>
        <begin position="943"/>
        <end position="965"/>
    </location>
</feature>
<evidence type="ECO:0000256" key="6">
    <source>
        <dbReference type="ARBA" id="ARBA00022967"/>
    </source>
</evidence>
<dbReference type="EMBL" id="CAJNOJ010000067">
    <property type="protein sequence ID" value="CAF1018175.1"/>
    <property type="molecule type" value="Genomic_DNA"/>
</dbReference>
<dbReference type="PANTHER" id="PTHR43294">
    <property type="entry name" value="SODIUM/POTASSIUM-TRANSPORTING ATPASE SUBUNIT ALPHA"/>
    <property type="match status" value="1"/>
</dbReference>
<dbReference type="GO" id="GO:0005886">
    <property type="term" value="C:plasma membrane"/>
    <property type="evidence" value="ECO:0007669"/>
    <property type="project" value="UniProtKB-SubCell"/>
</dbReference>
<name>A0A814I290_ADIRI</name>
<evidence type="ECO:0000256" key="3">
    <source>
        <dbReference type="ARBA" id="ARBA00022692"/>
    </source>
</evidence>
<keyword evidence="5" id="KW-0067">ATP-binding</keyword>
<dbReference type="Gene3D" id="1.20.1110.10">
    <property type="entry name" value="Calcium-transporting ATPase, transmembrane domain"/>
    <property type="match status" value="2"/>
</dbReference>
<dbReference type="InterPro" id="IPR008250">
    <property type="entry name" value="ATPase_P-typ_transduc_dom_A_sf"/>
</dbReference>
<feature type="transmembrane region" description="Helical" evidence="10">
    <location>
        <begin position="334"/>
        <end position="356"/>
    </location>
</feature>
<evidence type="ECO:0000256" key="9">
    <source>
        <dbReference type="SAM" id="MobiDB-lite"/>
    </source>
</evidence>
<feature type="transmembrane region" description="Helical" evidence="10">
    <location>
        <begin position="1151"/>
        <end position="1167"/>
    </location>
</feature>
<dbReference type="Pfam" id="PF00689">
    <property type="entry name" value="Cation_ATPase_C"/>
    <property type="match status" value="1"/>
</dbReference>
<feature type="transmembrane region" description="Helical" evidence="10">
    <location>
        <begin position="971"/>
        <end position="993"/>
    </location>
</feature>
<keyword evidence="2" id="KW-1003">Cell membrane</keyword>
<feature type="transmembrane region" description="Helical" evidence="10">
    <location>
        <begin position="130"/>
        <end position="150"/>
    </location>
</feature>
<dbReference type="InterPro" id="IPR001757">
    <property type="entry name" value="P_typ_ATPase"/>
</dbReference>
<keyword evidence="4" id="KW-0547">Nucleotide-binding</keyword>
<dbReference type="SUPFAM" id="SSF81653">
    <property type="entry name" value="Calcium ATPase, transduction domain A"/>
    <property type="match status" value="1"/>
</dbReference>
<dbReference type="InterPro" id="IPR050510">
    <property type="entry name" value="Cation_transp_ATPase_P-type"/>
</dbReference>
<comment type="subcellular location">
    <subcellularLocation>
        <location evidence="1">Cell membrane</location>
        <topology evidence="1">Multi-pass membrane protein</topology>
    </subcellularLocation>
</comment>
<evidence type="ECO:0000256" key="8">
    <source>
        <dbReference type="ARBA" id="ARBA00023136"/>
    </source>
</evidence>
<dbReference type="InterPro" id="IPR023298">
    <property type="entry name" value="ATPase_P-typ_TM_dom_sf"/>
</dbReference>
<dbReference type="GO" id="GO:0036376">
    <property type="term" value="P:sodium ion export across plasma membrane"/>
    <property type="evidence" value="ECO:0007669"/>
    <property type="project" value="TreeGrafter"/>
</dbReference>
<dbReference type="GO" id="GO:0030007">
    <property type="term" value="P:intracellular potassium ion homeostasis"/>
    <property type="evidence" value="ECO:0007669"/>
    <property type="project" value="TreeGrafter"/>
</dbReference>
<evidence type="ECO:0000313" key="12">
    <source>
        <dbReference type="EMBL" id="CAF1018175.1"/>
    </source>
</evidence>
<dbReference type="Pfam" id="PF13246">
    <property type="entry name" value="Cation_ATPase"/>
    <property type="match status" value="1"/>
</dbReference>